<organism evidence="1 2">
    <name type="scientific">Candidatus Cryptobacteroides excrementipullorum</name>
    <dbReference type="NCBI Taxonomy" id="2840761"/>
    <lineage>
        <taxon>Bacteria</taxon>
        <taxon>Pseudomonadati</taxon>
        <taxon>Bacteroidota</taxon>
        <taxon>Bacteroidia</taxon>
        <taxon>Bacteroidales</taxon>
        <taxon>Candidatus Cryptobacteroides</taxon>
    </lineage>
</organism>
<dbReference type="Gene3D" id="2.60.40.2620">
    <property type="entry name" value="Fimbrillin-like"/>
    <property type="match status" value="1"/>
</dbReference>
<gene>
    <name evidence="1" type="ORF">IAB80_07070</name>
</gene>
<accession>A0A9D9IV76</accession>
<protein>
    <submittedName>
        <fullName evidence="1">Fimbrillin family protein</fullName>
    </submittedName>
</protein>
<proteinExistence type="predicted"/>
<dbReference type="InterPro" id="IPR042278">
    <property type="entry name" value="Mfa-like_1_N"/>
</dbReference>
<dbReference type="Gene3D" id="2.60.40.2630">
    <property type="match status" value="1"/>
</dbReference>
<evidence type="ECO:0000313" key="2">
    <source>
        <dbReference type="Proteomes" id="UP000823771"/>
    </source>
</evidence>
<dbReference type="PROSITE" id="PS51257">
    <property type="entry name" value="PROKAR_LIPOPROTEIN"/>
    <property type="match status" value="1"/>
</dbReference>
<dbReference type="CDD" id="cd13120">
    <property type="entry name" value="BF2867_like_N"/>
    <property type="match status" value="1"/>
</dbReference>
<dbReference type="EMBL" id="JADILZ010000063">
    <property type="protein sequence ID" value="MBO8478631.1"/>
    <property type="molecule type" value="Genomic_DNA"/>
</dbReference>
<dbReference type="Proteomes" id="UP000823771">
    <property type="component" value="Unassembled WGS sequence"/>
</dbReference>
<dbReference type="AlphaFoldDB" id="A0A9D9IV76"/>
<reference evidence="1" key="1">
    <citation type="submission" date="2020-10" db="EMBL/GenBank/DDBJ databases">
        <authorList>
            <person name="Gilroy R."/>
        </authorList>
    </citation>
    <scope>NUCLEOTIDE SEQUENCE</scope>
    <source>
        <strain evidence="1">2478</strain>
    </source>
</reference>
<dbReference type="Pfam" id="PF13149">
    <property type="entry name" value="Mfa_like_1"/>
    <property type="match status" value="1"/>
</dbReference>
<name>A0A9D9IV76_9BACT</name>
<dbReference type="InterPro" id="IPR025049">
    <property type="entry name" value="Mfa-like_1"/>
</dbReference>
<evidence type="ECO:0000313" key="1">
    <source>
        <dbReference type="EMBL" id="MBO8478631.1"/>
    </source>
</evidence>
<sequence>MNTKFFALATLALSLAACTNDNEAIDNSPVAARINAEISNTVTTRASGTQWATYDQIGVSTIAGTGTYYNNVCYEWNGSSFTTPSENAIYFQTPESVTFRAYYPFTGTPGESAGVLTGVSTGSENQTAENRPLIDFLYATGATADTHHPTIDFTDNTKDNGRDCSFHHCMSQITLTFEAGSGVSFTAVKPVSYKLSGLTLTGSFDTETGVAEADENVRAADLTMGLGGALTSSVILFPQTLTSIDLTVNFNDNDYNATLTVPDGAMKAGNNYTWTVTVRNKDLSVGSAVISDWNPVSGGNVNADL</sequence>
<comment type="caution">
    <text evidence="1">The sequence shown here is derived from an EMBL/GenBank/DDBJ whole genome shotgun (WGS) entry which is preliminary data.</text>
</comment>
<dbReference type="CDD" id="cd13121">
    <property type="entry name" value="BF2867_like_C"/>
    <property type="match status" value="1"/>
</dbReference>
<reference evidence="1" key="2">
    <citation type="journal article" date="2021" name="PeerJ">
        <title>Extensive microbial diversity within the chicken gut microbiome revealed by metagenomics and culture.</title>
        <authorList>
            <person name="Gilroy R."/>
            <person name="Ravi A."/>
            <person name="Getino M."/>
            <person name="Pursley I."/>
            <person name="Horton D.L."/>
            <person name="Alikhan N.F."/>
            <person name="Baker D."/>
            <person name="Gharbi K."/>
            <person name="Hall N."/>
            <person name="Watson M."/>
            <person name="Adriaenssens E.M."/>
            <person name="Foster-Nyarko E."/>
            <person name="Jarju S."/>
            <person name="Secka A."/>
            <person name="Antonio M."/>
            <person name="Oren A."/>
            <person name="Chaudhuri R.R."/>
            <person name="La Ragione R."/>
            <person name="Hildebrand F."/>
            <person name="Pallen M.J."/>
        </authorList>
    </citation>
    <scope>NUCLEOTIDE SEQUENCE</scope>
    <source>
        <strain evidence="1">2478</strain>
    </source>
</reference>